<dbReference type="RefSeq" id="WP_209751047.1">
    <property type="nucleotide sequence ID" value="NZ_JBHSMH010000042.1"/>
</dbReference>
<dbReference type="Proteomes" id="UP001596105">
    <property type="component" value="Unassembled WGS sequence"/>
</dbReference>
<evidence type="ECO:0000256" key="3">
    <source>
        <dbReference type="ARBA" id="ARBA00022475"/>
    </source>
</evidence>
<dbReference type="Pfam" id="PF00528">
    <property type="entry name" value="BPD_transp_1"/>
    <property type="match status" value="1"/>
</dbReference>
<keyword evidence="3" id="KW-1003">Cell membrane</keyword>
<keyword evidence="2 7" id="KW-0813">Transport</keyword>
<comment type="similarity">
    <text evidence="7">Belongs to the binding-protein-dependent transport system permease family.</text>
</comment>
<proteinExistence type="inferred from homology"/>
<feature type="transmembrane region" description="Helical" evidence="7">
    <location>
        <begin position="76"/>
        <end position="100"/>
    </location>
</feature>
<keyword evidence="10" id="KW-1185">Reference proteome</keyword>
<dbReference type="InterPro" id="IPR000515">
    <property type="entry name" value="MetI-like"/>
</dbReference>
<dbReference type="EMBL" id="JBHSMH010000042">
    <property type="protein sequence ID" value="MFC5469882.1"/>
    <property type="molecule type" value="Genomic_DNA"/>
</dbReference>
<reference evidence="10" key="1">
    <citation type="journal article" date="2019" name="Int. J. Syst. Evol. Microbiol.">
        <title>The Global Catalogue of Microorganisms (GCM) 10K type strain sequencing project: providing services to taxonomists for standard genome sequencing and annotation.</title>
        <authorList>
            <consortium name="The Broad Institute Genomics Platform"/>
            <consortium name="The Broad Institute Genome Sequencing Center for Infectious Disease"/>
            <person name="Wu L."/>
            <person name="Ma J."/>
        </authorList>
    </citation>
    <scope>NUCLEOTIDE SEQUENCE [LARGE SCALE GENOMIC DNA]</scope>
    <source>
        <strain evidence="10">CCUG 57113</strain>
    </source>
</reference>
<evidence type="ECO:0000313" key="10">
    <source>
        <dbReference type="Proteomes" id="UP001596105"/>
    </source>
</evidence>
<name>A0ABW0LYA8_9BACL</name>
<protein>
    <submittedName>
        <fullName evidence="9">Carbohydrate ABC transporter permease</fullName>
    </submittedName>
</protein>
<comment type="caution">
    <text evidence="9">The sequence shown here is derived from an EMBL/GenBank/DDBJ whole genome shotgun (WGS) entry which is preliminary data.</text>
</comment>
<dbReference type="CDD" id="cd06261">
    <property type="entry name" value="TM_PBP2"/>
    <property type="match status" value="1"/>
</dbReference>
<keyword evidence="4 7" id="KW-0812">Transmembrane</keyword>
<dbReference type="PROSITE" id="PS50928">
    <property type="entry name" value="ABC_TM1"/>
    <property type="match status" value="1"/>
</dbReference>
<evidence type="ECO:0000259" key="8">
    <source>
        <dbReference type="PROSITE" id="PS50928"/>
    </source>
</evidence>
<feature type="transmembrane region" description="Helical" evidence="7">
    <location>
        <begin position="148"/>
        <end position="168"/>
    </location>
</feature>
<evidence type="ECO:0000256" key="7">
    <source>
        <dbReference type="RuleBase" id="RU363032"/>
    </source>
</evidence>
<feature type="transmembrane region" description="Helical" evidence="7">
    <location>
        <begin position="12"/>
        <end position="34"/>
    </location>
</feature>
<evidence type="ECO:0000256" key="6">
    <source>
        <dbReference type="ARBA" id="ARBA00023136"/>
    </source>
</evidence>
<feature type="transmembrane region" description="Helical" evidence="7">
    <location>
        <begin position="112"/>
        <end position="136"/>
    </location>
</feature>
<organism evidence="9 10">
    <name type="scientific">Cohnella suwonensis</name>
    <dbReference type="NCBI Taxonomy" id="696072"/>
    <lineage>
        <taxon>Bacteria</taxon>
        <taxon>Bacillati</taxon>
        <taxon>Bacillota</taxon>
        <taxon>Bacilli</taxon>
        <taxon>Bacillales</taxon>
        <taxon>Paenibacillaceae</taxon>
        <taxon>Cohnella</taxon>
    </lineage>
</organism>
<dbReference type="InterPro" id="IPR035906">
    <property type="entry name" value="MetI-like_sf"/>
</dbReference>
<keyword evidence="5 7" id="KW-1133">Transmembrane helix</keyword>
<dbReference type="SUPFAM" id="SSF161098">
    <property type="entry name" value="MetI-like"/>
    <property type="match status" value="1"/>
</dbReference>
<evidence type="ECO:0000256" key="2">
    <source>
        <dbReference type="ARBA" id="ARBA00022448"/>
    </source>
</evidence>
<sequence length="284" mass="32276">MNTYSRRTRWGHAAMHLLLTCGVLVFLFPLYWLLVSSFKPVHDIFSIPFEWWPSEWTTAHFEEGWRYMRSVTFTDVYLNTFYVTTVSVVATVFTSTLVAYGFARVRFAGRNVLFIVLLSTMMLPTQVTLVPTYLIYDYLNLIDTYASLYLGAFFGGGAFFIFLVRQFIMGLPYELDESARIDGASLFRIYLSIILPLCSPVLITVVILSFSWTYNDFFSPLIFIRSLDKYTVPLAINTFMDEAGSGKIGSAIAMTTVSIVPLLLVFFLAQKKFMEGISTTGLKG</sequence>
<evidence type="ECO:0000256" key="1">
    <source>
        <dbReference type="ARBA" id="ARBA00004651"/>
    </source>
</evidence>
<evidence type="ECO:0000256" key="4">
    <source>
        <dbReference type="ARBA" id="ARBA00022692"/>
    </source>
</evidence>
<gene>
    <name evidence="9" type="ORF">ACFPPD_14200</name>
</gene>
<dbReference type="PANTHER" id="PTHR43744:SF6">
    <property type="entry name" value="ABC TRANSPORTER PERMEASE PROTEIN YESQ-RELATED"/>
    <property type="match status" value="1"/>
</dbReference>
<keyword evidence="6 7" id="KW-0472">Membrane</keyword>
<feature type="transmembrane region" description="Helical" evidence="7">
    <location>
        <begin position="189"/>
        <end position="212"/>
    </location>
</feature>
<evidence type="ECO:0000256" key="5">
    <source>
        <dbReference type="ARBA" id="ARBA00022989"/>
    </source>
</evidence>
<dbReference type="PANTHER" id="PTHR43744">
    <property type="entry name" value="ABC TRANSPORTER PERMEASE PROTEIN MG189-RELATED-RELATED"/>
    <property type="match status" value="1"/>
</dbReference>
<accession>A0ABW0LYA8</accession>
<comment type="subcellular location">
    <subcellularLocation>
        <location evidence="1 7">Cell membrane</location>
        <topology evidence="1 7">Multi-pass membrane protein</topology>
    </subcellularLocation>
</comment>
<feature type="transmembrane region" description="Helical" evidence="7">
    <location>
        <begin position="248"/>
        <end position="269"/>
    </location>
</feature>
<dbReference type="Gene3D" id="1.10.3720.10">
    <property type="entry name" value="MetI-like"/>
    <property type="match status" value="1"/>
</dbReference>
<evidence type="ECO:0000313" key="9">
    <source>
        <dbReference type="EMBL" id="MFC5469882.1"/>
    </source>
</evidence>
<feature type="domain" description="ABC transmembrane type-1" evidence="8">
    <location>
        <begin position="77"/>
        <end position="269"/>
    </location>
</feature>